<proteinExistence type="predicted"/>
<protein>
    <recommendedName>
        <fullName evidence="4">Secreted protein</fullName>
    </recommendedName>
</protein>
<comment type="caution">
    <text evidence="2">The sequence shown here is derived from an EMBL/GenBank/DDBJ whole genome shotgun (WGS) entry which is preliminary data.</text>
</comment>
<evidence type="ECO:0000313" key="3">
    <source>
        <dbReference type="Proteomes" id="UP000823388"/>
    </source>
</evidence>
<keyword evidence="1" id="KW-0732">Signal</keyword>
<gene>
    <name evidence="2" type="ORF">PVAP13_7NG238600</name>
</gene>
<organism evidence="2 3">
    <name type="scientific">Panicum virgatum</name>
    <name type="common">Blackwell switchgrass</name>
    <dbReference type="NCBI Taxonomy" id="38727"/>
    <lineage>
        <taxon>Eukaryota</taxon>
        <taxon>Viridiplantae</taxon>
        <taxon>Streptophyta</taxon>
        <taxon>Embryophyta</taxon>
        <taxon>Tracheophyta</taxon>
        <taxon>Spermatophyta</taxon>
        <taxon>Magnoliopsida</taxon>
        <taxon>Liliopsida</taxon>
        <taxon>Poales</taxon>
        <taxon>Poaceae</taxon>
        <taxon>PACMAD clade</taxon>
        <taxon>Panicoideae</taxon>
        <taxon>Panicodae</taxon>
        <taxon>Paniceae</taxon>
        <taxon>Panicinae</taxon>
        <taxon>Panicum</taxon>
        <taxon>Panicum sect. Hiantes</taxon>
    </lineage>
</organism>
<dbReference type="AlphaFoldDB" id="A0A8T0PYX6"/>
<name>A0A8T0PYX6_PANVG</name>
<dbReference type="EMBL" id="CM029050">
    <property type="protein sequence ID" value="KAG2566840.1"/>
    <property type="molecule type" value="Genomic_DNA"/>
</dbReference>
<feature type="signal peptide" evidence="1">
    <location>
        <begin position="1"/>
        <end position="25"/>
    </location>
</feature>
<evidence type="ECO:0000313" key="2">
    <source>
        <dbReference type="EMBL" id="KAG2566840.1"/>
    </source>
</evidence>
<reference evidence="2" key="1">
    <citation type="submission" date="2020-05" db="EMBL/GenBank/DDBJ databases">
        <title>WGS assembly of Panicum virgatum.</title>
        <authorList>
            <person name="Lovell J.T."/>
            <person name="Jenkins J."/>
            <person name="Shu S."/>
            <person name="Juenger T.E."/>
            <person name="Schmutz J."/>
        </authorList>
    </citation>
    <scope>NUCLEOTIDE SEQUENCE</scope>
    <source>
        <strain evidence="2">AP13</strain>
    </source>
</reference>
<evidence type="ECO:0000256" key="1">
    <source>
        <dbReference type="SAM" id="SignalP"/>
    </source>
</evidence>
<sequence length="107" mass="11899">MRASAMLHGAKVALAALLAASPAGSLLPPRHCAHRDLSLFFTTIASMPWLGREYLVTRRPVHNILTSIDPHVVCRKVKAIADPMLTLPLFAFATLKIRFSTYFDRTR</sequence>
<accession>A0A8T0PYX6</accession>
<feature type="chain" id="PRO_5035823075" description="Secreted protein" evidence="1">
    <location>
        <begin position="26"/>
        <end position="107"/>
    </location>
</feature>
<evidence type="ECO:0008006" key="4">
    <source>
        <dbReference type="Google" id="ProtNLM"/>
    </source>
</evidence>
<keyword evidence="3" id="KW-1185">Reference proteome</keyword>
<dbReference type="Proteomes" id="UP000823388">
    <property type="component" value="Chromosome 7N"/>
</dbReference>